<reference evidence="8 9" key="1">
    <citation type="submission" date="2024-10" db="EMBL/GenBank/DDBJ databases">
        <title>Updated reference genomes for cyclostephanoid diatoms.</title>
        <authorList>
            <person name="Roberts W.R."/>
            <person name="Alverson A.J."/>
        </authorList>
    </citation>
    <scope>NUCLEOTIDE SEQUENCE [LARGE SCALE GENOMIC DNA]</scope>
    <source>
        <strain evidence="8 9">AJA232-27</strain>
    </source>
</reference>
<evidence type="ECO:0000259" key="7">
    <source>
        <dbReference type="PROSITE" id="PS50059"/>
    </source>
</evidence>
<feature type="domain" description="PPIase FKBP-type" evidence="7">
    <location>
        <begin position="92"/>
        <end position="184"/>
    </location>
</feature>
<keyword evidence="9" id="KW-1185">Reference proteome</keyword>
<evidence type="ECO:0000256" key="4">
    <source>
        <dbReference type="ARBA" id="ARBA00023235"/>
    </source>
</evidence>
<dbReference type="EC" id="5.2.1.8" evidence="2 5"/>
<evidence type="ECO:0000256" key="2">
    <source>
        <dbReference type="ARBA" id="ARBA00013194"/>
    </source>
</evidence>
<evidence type="ECO:0000256" key="3">
    <source>
        <dbReference type="ARBA" id="ARBA00023110"/>
    </source>
</evidence>
<sequence length="197" mass="20726">MKSSIVVFLSIFAPSEAFLSPTSQSRSTSLYSSAPTSRTDFLRDIAAVGFTAATTAAAGLLGSSPAYADEITPSGVAIKVTKSGNGPEPKIGEMAAIRFAAYQGETKIDDIFATVEPYYTRIGSGGLIKGVEEVLPKMRVGDRWVLTVPGELAFGPKGRPASAGKPRIPANAEIVFDVEMVGLPGREQELIELIGDE</sequence>
<dbReference type="Proteomes" id="UP001530293">
    <property type="component" value="Unassembled WGS sequence"/>
</dbReference>
<comment type="caution">
    <text evidence="8">The sequence shown here is derived from an EMBL/GenBank/DDBJ whole genome shotgun (WGS) entry which is preliminary data.</text>
</comment>
<protein>
    <recommendedName>
        <fullName evidence="2 5">peptidylprolyl isomerase</fullName>
        <ecNumber evidence="2 5">5.2.1.8</ecNumber>
    </recommendedName>
</protein>
<keyword evidence="4 5" id="KW-0413">Isomerase</keyword>
<evidence type="ECO:0000256" key="1">
    <source>
        <dbReference type="ARBA" id="ARBA00000971"/>
    </source>
</evidence>
<dbReference type="InterPro" id="IPR046357">
    <property type="entry name" value="PPIase_dom_sf"/>
</dbReference>
<dbReference type="GO" id="GO:0003755">
    <property type="term" value="F:peptidyl-prolyl cis-trans isomerase activity"/>
    <property type="evidence" value="ECO:0007669"/>
    <property type="project" value="UniProtKB-KW"/>
</dbReference>
<evidence type="ECO:0000313" key="8">
    <source>
        <dbReference type="EMBL" id="KAL3763261.1"/>
    </source>
</evidence>
<dbReference type="PANTHER" id="PTHR43811:SF19">
    <property type="entry name" value="39 KDA FK506-BINDING NUCLEAR PROTEIN"/>
    <property type="match status" value="1"/>
</dbReference>
<dbReference type="SUPFAM" id="SSF54534">
    <property type="entry name" value="FKBP-like"/>
    <property type="match status" value="1"/>
</dbReference>
<keyword evidence="6" id="KW-0732">Signal</keyword>
<dbReference type="Pfam" id="PF00254">
    <property type="entry name" value="FKBP_C"/>
    <property type="match status" value="1"/>
</dbReference>
<feature type="signal peptide" evidence="6">
    <location>
        <begin position="1"/>
        <end position="17"/>
    </location>
</feature>
<evidence type="ECO:0000313" key="9">
    <source>
        <dbReference type="Proteomes" id="UP001530293"/>
    </source>
</evidence>
<dbReference type="InterPro" id="IPR001179">
    <property type="entry name" value="PPIase_FKBP_dom"/>
</dbReference>
<keyword evidence="3 5" id="KW-0697">Rotamase</keyword>
<dbReference type="EMBL" id="JALLBG020000124">
    <property type="protein sequence ID" value="KAL3763261.1"/>
    <property type="molecule type" value="Genomic_DNA"/>
</dbReference>
<evidence type="ECO:0000256" key="5">
    <source>
        <dbReference type="PROSITE-ProRule" id="PRU00277"/>
    </source>
</evidence>
<dbReference type="PANTHER" id="PTHR43811">
    <property type="entry name" value="FKBP-TYPE PEPTIDYL-PROLYL CIS-TRANS ISOMERASE FKPA"/>
    <property type="match status" value="1"/>
</dbReference>
<accession>A0ABD3MGM4</accession>
<dbReference type="PROSITE" id="PS50059">
    <property type="entry name" value="FKBP_PPIASE"/>
    <property type="match status" value="1"/>
</dbReference>
<feature type="chain" id="PRO_5044841888" description="peptidylprolyl isomerase" evidence="6">
    <location>
        <begin position="18"/>
        <end position="197"/>
    </location>
</feature>
<dbReference type="AlphaFoldDB" id="A0ABD3MGM4"/>
<dbReference type="Gene3D" id="3.10.50.40">
    <property type="match status" value="1"/>
</dbReference>
<name>A0ABD3MGM4_9STRA</name>
<comment type="catalytic activity">
    <reaction evidence="1 5">
        <text>[protein]-peptidylproline (omega=180) = [protein]-peptidylproline (omega=0)</text>
        <dbReference type="Rhea" id="RHEA:16237"/>
        <dbReference type="Rhea" id="RHEA-COMP:10747"/>
        <dbReference type="Rhea" id="RHEA-COMP:10748"/>
        <dbReference type="ChEBI" id="CHEBI:83833"/>
        <dbReference type="ChEBI" id="CHEBI:83834"/>
        <dbReference type="EC" id="5.2.1.8"/>
    </reaction>
</comment>
<gene>
    <name evidence="8" type="ORF">ACHAWU_008964</name>
</gene>
<evidence type="ECO:0000256" key="6">
    <source>
        <dbReference type="SAM" id="SignalP"/>
    </source>
</evidence>
<proteinExistence type="predicted"/>
<organism evidence="8 9">
    <name type="scientific">Discostella pseudostelligera</name>
    <dbReference type="NCBI Taxonomy" id="259834"/>
    <lineage>
        <taxon>Eukaryota</taxon>
        <taxon>Sar</taxon>
        <taxon>Stramenopiles</taxon>
        <taxon>Ochrophyta</taxon>
        <taxon>Bacillariophyta</taxon>
        <taxon>Coscinodiscophyceae</taxon>
        <taxon>Thalassiosirophycidae</taxon>
        <taxon>Stephanodiscales</taxon>
        <taxon>Stephanodiscaceae</taxon>
        <taxon>Discostella</taxon>
    </lineage>
</organism>